<dbReference type="OrthoDB" id="9804872at2"/>
<comment type="caution">
    <text evidence="4">The sequence shown here is derived from an EMBL/GenBank/DDBJ whole genome shotgun (WGS) entry which is preliminary data.</text>
</comment>
<feature type="transmembrane region" description="Helical" evidence="2">
    <location>
        <begin position="193"/>
        <end position="211"/>
    </location>
</feature>
<organism evidence="4 5">
    <name type="scientific">Fontibacillus phaseoli</name>
    <dbReference type="NCBI Taxonomy" id="1416533"/>
    <lineage>
        <taxon>Bacteria</taxon>
        <taxon>Bacillati</taxon>
        <taxon>Bacillota</taxon>
        <taxon>Bacilli</taxon>
        <taxon>Bacillales</taxon>
        <taxon>Paenibacillaceae</taxon>
        <taxon>Fontibacillus</taxon>
    </lineage>
</organism>
<dbReference type="RefSeq" id="WP_114498560.1">
    <property type="nucleotide sequence ID" value="NZ_QPJW01000013.1"/>
</dbReference>
<dbReference type="InterPro" id="IPR052901">
    <property type="entry name" value="Bact_TGase-like"/>
</dbReference>
<dbReference type="InterPro" id="IPR002931">
    <property type="entry name" value="Transglutaminase-like"/>
</dbReference>
<evidence type="ECO:0000256" key="1">
    <source>
        <dbReference type="SAM" id="MobiDB-lite"/>
    </source>
</evidence>
<feature type="transmembrane region" description="Helical" evidence="2">
    <location>
        <begin position="63"/>
        <end position="79"/>
    </location>
</feature>
<keyword evidence="2" id="KW-0472">Membrane</keyword>
<dbReference type="AlphaFoldDB" id="A0A369B6L3"/>
<keyword evidence="2" id="KW-1133">Transmembrane helix</keyword>
<dbReference type="SMART" id="SM00460">
    <property type="entry name" value="TGc"/>
    <property type="match status" value="1"/>
</dbReference>
<feature type="region of interest" description="Disordered" evidence="1">
    <location>
        <begin position="1"/>
        <end position="38"/>
    </location>
</feature>
<feature type="transmembrane region" description="Helical" evidence="2">
    <location>
        <begin position="700"/>
        <end position="720"/>
    </location>
</feature>
<dbReference type="Proteomes" id="UP000253090">
    <property type="component" value="Unassembled WGS sequence"/>
</dbReference>
<evidence type="ECO:0000313" key="5">
    <source>
        <dbReference type="Proteomes" id="UP000253090"/>
    </source>
</evidence>
<dbReference type="Gene3D" id="3.10.620.30">
    <property type="match status" value="1"/>
</dbReference>
<dbReference type="InterPro" id="IPR038765">
    <property type="entry name" value="Papain-like_cys_pep_sf"/>
</dbReference>
<gene>
    <name evidence="4" type="ORF">DFP94_113105</name>
</gene>
<dbReference type="SUPFAM" id="SSF54001">
    <property type="entry name" value="Cysteine proteinases"/>
    <property type="match status" value="1"/>
</dbReference>
<feature type="domain" description="Transglutaminase-like" evidence="3">
    <location>
        <begin position="573"/>
        <end position="645"/>
    </location>
</feature>
<dbReference type="Pfam" id="PF11992">
    <property type="entry name" value="TgpA_N"/>
    <property type="match status" value="1"/>
</dbReference>
<evidence type="ECO:0000256" key="2">
    <source>
        <dbReference type="SAM" id="Phobius"/>
    </source>
</evidence>
<dbReference type="Pfam" id="PF01841">
    <property type="entry name" value="Transglut_core"/>
    <property type="match status" value="1"/>
</dbReference>
<feature type="compositionally biased region" description="Polar residues" evidence="1">
    <location>
        <begin position="19"/>
        <end position="38"/>
    </location>
</feature>
<dbReference type="PANTHER" id="PTHR42736">
    <property type="entry name" value="PROTEIN-GLUTAMINE GAMMA-GLUTAMYLTRANSFERASE"/>
    <property type="match status" value="1"/>
</dbReference>
<feature type="transmembrane region" description="Helical" evidence="2">
    <location>
        <begin position="113"/>
        <end position="131"/>
    </location>
</feature>
<proteinExistence type="predicted"/>
<feature type="transmembrane region" description="Helical" evidence="2">
    <location>
        <begin position="167"/>
        <end position="187"/>
    </location>
</feature>
<protein>
    <submittedName>
        <fullName evidence="4">Transglutaminase superfamily protein</fullName>
    </submittedName>
</protein>
<evidence type="ECO:0000259" key="3">
    <source>
        <dbReference type="SMART" id="SM00460"/>
    </source>
</evidence>
<evidence type="ECO:0000313" key="4">
    <source>
        <dbReference type="EMBL" id="RCX16248.1"/>
    </source>
</evidence>
<accession>A0A369B6L3</accession>
<dbReference type="EMBL" id="QPJW01000013">
    <property type="protein sequence ID" value="RCX16248.1"/>
    <property type="molecule type" value="Genomic_DNA"/>
</dbReference>
<dbReference type="InterPro" id="IPR021878">
    <property type="entry name" value="TgpA_N"/>
</dbReference>
<reference evidence="4 5" key="1">
    <citation type="submission" date="2018-07" db="EMBL/GenBank/DDBJ databases">
        <title>Genomic Encyclopedia of Type Strains, Phase III (KMG-III): the genomes of soil and plant-associated and newly described type strains.</title>
        <authorList>
            <person name="Whitman W."/>
        </authorList>
    </citation>
    <scope>NUCLEOTIDE SEQUENCE [LARGE SCALE GENOMIC DNA]</scope>
    <source>
        <strain evidence="4 5">CECT 8333</strain>
    </source>
</reference>
<dbReference type="PANTHER" id="PTHR42736:SF1">
    <property type="entry name" value="PROTEIN-GLUTAMINE GAMMA-GLUTAMYLTRANSFERASE"/>
    <property type="match status" value="1"/>
</dbReference>
<feature type="transmembrane region" description="Helical" evidence="2">
    <location>
        <begin position="91"/>
        <end position="108"/>
    </location>
</feature>
<name>A0A369B6L3_9BACL</name>
<keyword evidence="2" id="KW-0812">Transmembrane</keyword>
<sequence>MISLSSQGEGSAMAPTAGPDTSSVAGPTSDSLSSRGSGLFNESSMASSVAGNRGKLRQIGQRFFLSALLLAMFGEWLYPLHSFLGGEPTKLIVLFMSVTGILLVTGCLRLPPFLAALLPSFLVAGSLLFLHGQEEGVSWFVGYAQLFAADFMEIVQSGRLYGISEESRTLLLLVGWTLLVVSVQMLALSKHSVLLFFSATLLYLIALETVGEVPVYPGLLRSAALGLVLQTLLLRNHLGEDAPGKSKGIGAGAVVAAGCVMGALLLSSLLPVQPARDIPWNRVVAALERWSGSELTGRSSESYAVSGYSKDDSRLGAPLRLRHETYFTAVSPQNTYWRGESKSIYTGQGWISSPVNAPDITEAVEMEVESMPAVSVTAGVSESPNGTDAAGVVEFAETAEELEANGISETDSGRSTAVIKQRVLFKQPVTGTVPFFSGGSPVKIEHIFAGHPESGSKQVSTRQDPDSDAVYFERAFLEQEIYGYELTARLPSISSDRLRLIQGEDPAEISNRNLELSDHLPDRVRKLGTSLVENRPNRYDAVMAVMDYLEKHHIYSLDTESPPEGADFVDYFLFGQKIGYCDHFSTAMTVLLRSGGIPARWVKGFAPGTPVTGEENRYNVSYADAHAWVEVYFPGEGWIPFDPTPGYESVVAAGTAETSGASAEDQKSDLWRNLRVTAKVLMTGIGDLILQGWTVVQGALFLWTSIVLGAGFALFAAVIYRKTWFRESRYLLWLFMLRRSRKFPSRSELLLAADRVWQEMHLAFGPKASGMTAREYTEMIAARNGGQNGNLESFVSIWETLYYGRAGLDRTESRDFLKLCRNLAFQSR</sequence>
<keyword evidence="5" id="KW-1185">Reference proteome</keyword>